<organism evidence="1 2">
    <name type="scientific">Candidatus Erwinia dacicola</name>
    <dbReference type="NCBI Taxonomy" id="252393"/>
    <lineage>
        <taxon>Bacteria</taxon>
        <taxon>Pseudomonadati</taxon>
        <taxon>Pseudomonadota</taxon>
        <taxon>Gammaproteobacteria</taxon>
        <taxon>Enterobacterales</taxon>
        <taxon>Erwiniaceae</taxon>
        <taxon>Erwinia</taxon>
    </lineage>
</organism>
<dbReference type="EMBL" id="LJAM02000221">
    <property type="protein sequence ID" value="RAP70982.1"/>
    <property type="molecule type" value="Genomic_DNA"/>
</dbReference>
<keyword evidence="2" id="KW-1185">Reference proteome</keyword>
<comment type="caution">
    <text evidence="1">The sequence shown here is derived from an EMBL/GenBank/DDBJ whole genome shotgun (WGS) entry which is preliminary data.</text>
</comment>
<accession>A0A328TND4</accession>
<proteinExistence type="predicted"/>
<gene>
    <name evidence="1" type="ORF">ACZ87_02214</name>
</gene>
<dbReference type="AlphaFoldDB" id="A0A328TND4"/>
<sequence>MLYALQEEGANDEQNQWVAGIWDAPRAKSWKTWRGHAQ</sequence>
<evidence type="ECO:0000313" key="1">
    <source>
        <dbReference type="EMBL" id="RAP70982.1"/>
    </source>
</evidence>
<protein>
    <submittedName>
        <fullName evidence="1">Uncharacterized protein</fullName>
    </submittedName>
</protein>
<reference evidence="1" key="1">
    <citation type="submission" date="2018-04" db="EMBL/GenBank/DDBJ databases">
        <title>Genomes of the Obligate Erwinia dacicola and Facultative Enterobacter sp. OLF Endosymbionts of the Olive Fruit fly, Bactrocera oleae.</title>
        <authorList>
            <person name="Estes A.M."/>
            <person name="Hearn D.J."/>
            <person name="Agarwal S."/>
            <person name="Pierson E.A."/>
            <person name="Dunning-Hotopp J.C."/>
        </authorList>
    </citation>
    <scope>NUCLEOTIDE SEQUENCE [LARGE SCALE GENOMIC DNA]</scope>
    <source>
        <strain evidence="1">Oroville</strain>
    </source>
</reference>
<dbReference type="Proteomes" id="UP000244334">
    <property type="component" value="Unassembled WGS sequence"/>
</dbReference>
<evidence type="ECO:0000313" key="2">
    <source>
        <dbReference type="Proteomes" id="UP000244334"/>
    </source>
</evidence>
<name>A0A328TND4_9GAMM</name>